<proteinExistence type="predicted"/>
<evidence type="ECO:0000313" key="3">
    <source>
        <dbReference type="Proteomes" id="UP000012073"/>
    </source>
</evidence>
<dbReference type="RefSeq" id="XP_005714104.1">
    <property type="nucleotide sequence ID" value="XM_005714047.1"/>
</dbReference>
<feature type="region of interest" description="Disordered" evidence="1">
    <location>
        <begin position="1"/>
        <end position="27"/>
    </location>
</feature>
<dbReference type="AlphaFoldDB" id="R7Q9Y8"/>
<organism evidence="2 3">
    <name type="scientific">Chondrus crispus</name>
    <name type="common">Carrageen Irish moss</name>
    <name type="synonym">Polymorpha crispa</name>
    <dbReference type="NCBI Taxonomy" id="2769"/>
    <lineage>
        <taxon>Eukaryota</taxon>
        <taxon>Rhodophyta</taxon>
        <taxon>Florideophyceae</taxon>
        <taxon>Rhodymeniophycidae</taxon>
        <taxon>Gigartinales</taxon>
        <taxon>Gigartinaceae</taxon>
        <taxon>Chondrus</taxon>
    </lineage>
</organism>
<dbReference type="KEGG" id="ccp:CHC_T00003007001"/>
<evidence type="ECO:0000313" key="2">
    <source>
        <dbReference type="EMBL" id="CDF34285.1"/>
    </source>
</evidence>
<accession>R7Q9Y8</accession>
<dbReference type="EMBL" id="HG001684">
    <property type="protein sequence ID" value="CDF34285.1"/>
    <property type="molecule type" value="Genomic_DNA"/>
</dbReference>
<reference evidence="3" key="1">
    <citation type="journal article" date="2013" name="Proc. Natl. Acad. Sci. U.S.A.">
        <title>Genome structure and metabolic features in the red seaweed Chondrus crispus shed light on evolution of the Archaeplastida.</title>
        <authorList>
            <person name="Collen J."/>
            <person name="Porcel B."/>
            <person name="Carre W."/>
            <person name="Ball S.G."/>
            <person name="Chaparro C."/>
            <person name="Tonon T."/>
            <person name="Barbeyron T."/>
            <person name="Michel G."/>
            <person name="Noel B."/>
            <person name="Valentin K."/>
            <person name="Elias M."/>
            <person name="Artiguenave F."/>
            <person name="Arun A."/>
            <person name="Aury J.M."/>
            <person name="Barbosa-Neto J.F."/>
            <person name="Bothwell J.H."/>
            <person name="Bouget F.Y."/>
            <person name="Brillet L."/>
            <person name="Cabello-Hurtado F."/>
            <person name="Capella-Gutierrez S."/>
            <person name="Charrier B."/>
            <person name="Cladiere L."/>
            <person name="Cock J.M."/>
            <person name="Coelho S.M."/>
            <person name="Colleoni C."/>
            <person name="Czjzek M."/>
            <person name="Da Silva C."/>
            <person name="Delage L."/>
            <person name="Denoeud F."/>
            <person name="Deschamps P."/>
            <person name="Dittami S.M."/>
            <person name="Gabaldon T."/>
            <person name="Gachon C.M."/>
            <person name="Groisillier A."/>
            <person name="Herve C."/>
            <person name="Jabbari K."/>
            <person name="Katinka M."/>
            <person name="Kloareg B."/>
            <person name="Kowalczyk N."/>
            <person name="Labadie K."/>
            <person name="Leblanc C."/>
            <person name="Lopez P.J."/>
            <person name="McLachlan D.H."/>
            <person name="Meslet-Cladiere L."/>
            <person name="Moustafa A."/>
            <person name="Nehr Z."/>
            <person name="Nyvall Collen P."/>
            <person name="Panaud O."/>
            <person name="Partensky F."/>
            <person name="Poulain J."/>
            <person name="Rensing S.A."/>
            <person name="Rousvoal S."/>
            <person name="Samson G."/>
            <person name="Symeonidi A."/>
            <person name="Weissenbach J."/>
            <person name="Zambounis A."/>
            <person name="Wincker P."/>
            <person name="Boyen C."/>
        </authorList>
    </citation>
    <scope>NUCLEOTIDE SEQUENCE [LARGE SCALE GENOMIC DNA]</scope>
    <source>
        <strain evidence="3">cv. Stackhouse</strain>
    </source>
</reference>
<sequence length="87" mass="9134">MVAHGAEINNDVAITQSTQSGGRGHGRAITCSKDAEDEVVTNLKGVDVQKPLGRRHKGRVDGVGNGPELCGCKRKCVRSCCTSSGRL</sequence>
<dbReference type="Gramene" id="CDF34285">
    <property type="protein sequence ID" value="CDF34285"/>
    <property type="gene ID" value="CHC_T00003007001"/>
</dbReference>
<gene>
    <name evidence="2" type="ORF">CHC_T00003007001</name>
</gene>
<dbReference type="Proteomes" id="UP000012073">
    <property type="component" value="Unassembled WGS sequence"/>
</dbReference>
<dbReference type="GeneID" id="17321836"/>
<name>R7Q9Y8_CHOCR</name>
<evidence type="ECO:0000256" key="1">
    <source>
        <dbReference type="SAM" id="MobiDB-lite"/>
    </source>
</evidence>
<keyword evidence="3" id="KW-1185">Reference proteome</keyword>
<protein>
    <submittedName>
        <fullName evidence="2">Uncharacterized protein</fullName>
    </submittedName>
</protein>